<dbReference type="InterPro" id="IPR036291">
    <property type="entry name" value="NAD(P)-bd_dom_sf"/>
</dbReference>
<organism evidence="2 3">
    <name type="scientific">Paraburkholderia madseniana</name>
    <dbReference type="NCBI Taxonomy" id="2599607"/>
    <lineage>
        <taxon>Bacteria</taxon>
        <taxon>Pseudomonadati</taxon>
        <taxon>Pseudomonadota</taxon>
        <taxon>Betaproteobacteria</taxon>
        <taxon>Burkholderiales</taxon>
        <taxon>Burkholderiaceae</taxon>
        <taxon>Paraburkholderia</taxon>
    </lineage>
</organism>
<dbReference type="InterPro" id="IPR002347">
    <property type="entry name" value="SDR_fam"/>
</dbReference>
<dbReference type="GO" id="GO:0006633">
    <property type="term" value="P:fatty acid biosynthetic process"/>
    <property type="evidence" value="ECO:0007669"/>
    <property type="project" value="TreeGrafter"/>
</dbReference>
<dbReference type="FunFam" id="3.40.50.720:FF:000084">
    <property type="entry name" value="Short-chain dehydrogenase reductase"/>
    <property type="match status" value="1"/>
</dbReference>
<sequence length="272" mass="28221">MPYPKTFHQRLAGKVAIVTGAGSQGHGVGTGKAIACVFAREGASVCLVDQHEARAAETLAMIHEADGNAFVCAADVTDSDACARIVAATVERYGALHVLVNNVGVAGAGGRFDNLDEASWDRIIDVNLKSAFLMSRSAAPRLIADGGGSVVNVSSTAGIRSHGSAAYGSSKAGMIAFTRELAVAYGRDGMRANAIAPGHILTPMVESMLDDESRERRRKIAPLGIEGDAWDVASAALFLASDEARFITGACLPVDGGVTEIAALCAYELMQL</sequence>
<gene>
    <name evidence="2" type="ORF">FSO04_03570</name>
</gene>
<dbReference type="EMBL" id="VOSW01000004">
    <property type="protein sequence ID" value="KAE8761390.1"/>
    <property type="molecule type" value="Genomic_DNA"/>
</dbReference>
<dbReference type="Pfam" id="PF13561">
    <property type="entry name" value="adh_short_C2"/>
    <property type="match status" value="1"/>
</dbReference>
<dbReference type="EC" id="1.1.1.47" evidence="2"/>
<dbReference type="CDD" id="cd05233">
    <property type="entry name" value="SDR_c"/>
    <property type="match status" value="1"/>
</dbReference>
<dbReference type="RefSeq" id="WP_154558399.1">
    <property type="nucleotide sequence ID" value="NZ_VOSW01000004.1"/>
</dbReference>
<evidence type="ECO:0000256" key="1">
    <source>
        <dbReference type="ARBA" id="ARBA00006484"/>
    </source>
</evidence>
<proteinExistence type="inferred from homology"/>
<keyword evidence="2" id="KW-0560">Oxidoreductase</keyword>
<protein>
    <submittedName>
        <fullName evidence="2">Glucose 1-dehydrogenase</fullName>
        <ecNumber evidence="2">1.1.1.47</ecNumber>
    </submittedName>
</protein>
<accession>A0A6N6WQG1</accession>
<dbReference type="PANTHER" id="PTHR42760:SF122">
    <property type="entry name" value="NAD(P)-BINDING PROTEIN"/>
    <property type="match status" value="1"/>
</dbReference>
<dbReference type="GO" id="GO:0047936">
    <property type="term" value="F:glucose 1-dehydrogenase [NAD(P)+] activity"/>
    <property type="evidence" value="ECO:0007669"/>
    <property type="project" value="UniProtKB-EC"/>
</dbReference>
<name>A0A6N6WQG1_9BURK</name>
<comment type="similarity">
    <text evidence="1">Belongs to the short-chain dehydrogenases/reductases (SDR) family.</text>
</comment>
<dbReference type="InterPro" id="IPR020904">
    <property type="entry name" value="Sc_DH/Rdtase_CS"/>
</dbReference>
<evidence type="ECO:0000313" key="2">
    <source>
        <dbReference type="EMBL" id="KAE8761390.1"/>
    </source>
</evidence>
<dbReference type="GO" id="GO:0048038">
    <property type="term" value="F:quinone binding"/>
    <property type="evidence" value="ECO:0007669"/>
    <property type="project" value="TreeGrafter"/>
</dbReference>
<dbReference type="PRINTS" id="PR00080">
    <property type="entry name" value="SDRFAMILY"/>
</dbReference>
<dbReference type="NCBIfam" id="NF005559">
    <property type="entry name" value="PRK07231.1"/>
    <property type="match status" value="1"/>
</dbReference>
<dbReference type="AlphaFoldDB" id="A0A6N6WQG1"/>
<dbReference type="PANTHER" id="PTHR42760">
    <property type="entry name" value="SHORT-CHAIN DEHYDROGENASES/REDUCTASES FAMILY MEMBER"/>
    <property type="match status" value="1"/>
</dbReference>
<dbReference type="Proteomes" id="UP000463700">
    <property type="component" value="Unassembled WGS sequence"/>
</dbReference>
<dbReference type="SUPFAM" id="SSF51735">
    <property type="entry name" value="NAD(P)-binding Rossmann-fold domains"/>
    <property type="match status" value="1"/>
</dbReference>
<reference evidence="2 3" key="1">
    <citation type="journal article" date="2020" name="Int. J. Syst. Evol. Microbiol.">
        <title>Paraburkholderia madseniana sp. nov., a phenolic acid-degrading bacterium isolated from acidic forest soil.</title>
        <authorList>
            <person name="Wilhelm R.C."/>
            <person name="Murphy S.J.L."/>
            <person name="Feriancek N.M."/>
            <person name="Karasz D.C."/>
            <person name="DeRito C.M."/>
            <person name="Newman J.D."/>
            <person name="Buckley D.H."/>
        </authorList>
    </citation>
    <scope>NUCLEOTIDE SEQUENCE [LARGE SCALE GENOMIC DNA]</scope>
    <source>
        <strain evidence="2 3">RP11</strain>
    </source>
</reference>
<dbReference type="PRINTS" id="PR00081">
    <property type="entry name" value="GDHRDH"/>
</dbReference>
<dbReference type="OrthoDB" id="9178657at2"/>
<dbReference type="PROSITE" id="PS00061">
    <property type="entry name" value="ADH_SHORT"/>
    <property type="match status" value="1"/>
</dbReference>
<dbReference type="Gene3D" id="3.40.50.720">
    <property type="entry name" value="NAD(P)-binding Rossmann-like Domain"/>
    <property type="match status" value="1"/>
</dbReference>
<evidence type="ECO:0000313" key="3">
    <source>
        <dbReference type="Proteomes" id="UP000463700"/>
    </source>
</evidence>
<comment type="caution">
    <text evidence="2">The sequence shown here is derived from an EMBL/GenBank/DDBJ whole genome shotgun (WGS) entry which is preliminary data.</text>
</comment>